<dbReference type="GO" id="GO:0051231">
    <property type="term" value="P:spindle elongation"/>
    <property type="evidence" value="ECO:0007669"/>
    <property type="project" value="TreeGrafter"/>
</dbReference>
<dbReference type="GO" id="GO:0005524">
    <property type="term" value="F:ATP binding"/>
    <property type="evidence" value="ECO:0007669"/>
    <property type="project" value="UniProtKB-UniRule"/>
</dbReference>
<dbReference type="InterPro" id="IPR027640">
    <property type="entry name" value="Kinesin-like_fam"/>
</dbReference>
<evidence type="ECO:0000256" key="7">
    <source>
        <dbReference type="PROSITE-ProRule" id="PRU00283"/>
    </source>
</evidence>
<dbReference type="AlphaFoldDB" id="A0A9P0HIW5"/>
<dbReference type="SMART" id="SM00129">
    <property type="entry name" value="KISc"/>
    <property type="match status" value="1"/>
</dbReference>
<dbReference type="GO" id="GO:0008017">
    <property type="term" value="F:microtubule binding"/>
    <property type="evidence" value="ECO:0007669"/>
    <property type="project" value="InterPro"/>
</dbReference>
<evidence type="ECO:0000259" key="9">
    <source>
        <dbReference type="PROSITE" id="PS50067"/>
    </source>
</evidence>
<protein>
    <recommendedName>
        <fullName evidence="9">Kinesin motor domain-containing protein</fullName>
    </recommendedName>
</protein>
<dbReference type="PRINTS" id="PR00380">
    <property type="entry name" value="KINESINHEAVY"/>
</dbReference>
<evidence type="ECO:0000313" key="11">
    <source>
        <dbReference type="Proteomes" id="UP001152798"/>
    </source>
</evidence>
<keyword evidence="11" id="KW-1185">Reference proteome</keyword>
<evidence type="ECO:0000256" key="5">
    <source>
        <dbReference type="ARBA" id="ARBA00023054"/>
    </source>
</evidence>
<dbReference type="PROSITE" id="PS50067">
    <property type="entry name" value="KINESIN_MOTOR_2"/>
    <property type="match status" value="1"/>
</dbReference>
<dbReference type="InterPro" id="IPR036961">
    <property type="entry name" value="Kinesin_motor_dom_sf"/>
</dbReference>
<comment type="subcellular location">
    <subcellularLocation>
        <location evidence="1">Cytoplasm</location>
        <location evidence="1">Cytoskeleton</location>
    </subcellularLocation>
</comment>
<dbReference type="Pfam" id="PF25764">
    <property type="entry name" value="KIF21A_4th"/>
    <property type="match status" value="1"/>
</dbReference>
<feature type="coiled-coil region" evidence="8">
    <location>
        <begin position="331"/>
        <end position="384"/>
    </location>
</feature>
<dbReference type="GO" id="GO:0007052">
    <property type="term" value="P:mitotic spindle organization"/>
    <property type="evidence" value="ECO:0007669"/>
    <property type="project" value="TreeGrafter"/>
</dbReference>
<dbReference type="Proteomes" id="UP001152798">
    <property type="component" value="Chromosome 5"/>
</dbReference>
<dbReference type="InterPro" id="IPR001752">
    <property type="entry name" value="Kinesin_motor_dom"/>
</dbReference>
<dbReference type="InterPro" id="IPR027417">
    <property type="entry name" value="P-loop_NTPase"/>
</dbReference>
<dbReference type="OrthoDB" id="3176171at2759"/>
<keyword evidence="4 7" id="KW-0067">ATP-binding</keyword>
<reference evidence="10" key="1">
    <citation type="submission" date="2022-01" db="EMBL/GenBank/DDBJ databases">
        <authorList>
            <person name="King R."/>
        </authorList>
    </citation>
    <scope>NUCLEOTIDE SEQUENCE</scope>
</reference>
<evidence type="ECO:0000256" key="6">
    <source>
        <dbReference type="ARBA" id="ARBA00023212"/>
    </source>
</evidence>
<keyword evidence="5 8" id="KW-0175">Coiled coil</keyword>
<keyword evidence="2" id="KW-0963">Cytoplasm</keyword>
<dbReference type="CDD" id="cd01372">
    <property type="entry name" value="KISc_KIF4"/>
    <property type="match status" value="1"/>
</dbReference>
<evidence type="ECO:0000256" key="8">
    <source>
        <dbReference type="SAM" id="Coils"/>
    </source>
</evidence>
<dbReference type="GO" id="GO:0007018">
    <property type="term" value="P:microtubule-based movement"/>
    <property type="evidence" value="ECO:0007669"/>
    <property type="project" value="InterPro"/>
</dbReference>
<feature type="coiled-coil region" evidence="8">
    <location>
        <begin position="824"/>
        <end position="855"/>
    </location>
</feature>
<dbReference type="PANTHER" id="PTHR47969">
    <property type="entry name" value="CHROMOSOME-ASSOCIATED KINESIN KIF4A-RELATED"/>
    <property type="match status" value="1"/>
</dbReference>
<dbReference type="Gene3D" id="3.40.850.10">
    <property type="entry name" value="Kinesin motor domain"/>
    <property type="match status" value="1"/>
</dbReference>
<feature type="coiled-coil region" evidence="8">
    <location>
        <begin position="522"/>
        <end position="617"/>
    </location>
</feature>
<dbReference type="InterPro" id="IPR019821">
    <property type="entry name" value="Kinesin_motor_CS"/>
</dbReference>
<keyword evidence="3 7" id="KW-0547">Nucleotide-binding</keyword>
<comment type="similarity">
    <text evidence="7">Belongs to the TRAFAC class myosin-kinesin ATPase superfamily. Kinesin family.</text>
</comment>
<dbReference type="GO" id="GO:0003777">
    <property type="term" value="F:microtubule motor activity"/>
    <property type="evidence" value="ECO:0007669"/>
    <property type="project" value="InterPro"/>
</dbReference>
<name>A0A9P0HIW5_NEZVI</name>
<feature type="coiled-coil region" evidence="8">
    <location>
        <begin position="665"/>
        <end position="722"/>
    </location>
</feature>
<feature type="binding site" evidence="7">
    <location>
        <begin position="83"/>
        <end position="90"/>
    </location>
    <ligand>
        <name>ATP</name>
        <dbReference type="ChEBI" id="CHEBI:30616"/>
    </ligand>
</feature>
<keyword evidence="6" id="KW-0206">Cytoskeleton</keyword>
<dbReference type="PANTHER" id="PTHR47969:SF15">
    <property type="entry name" value="CHROMOSOME-ASSOCIATED KINESIN KIF4A-RELATED"/>
    <property type="match status" value="1"/>
</dbReference>
<evidence type="ECO:0000256" key="1">
    <source>
        <dbReference type="ARBA" id="ARBA00004245"/>
    </source>
</evidence>
<accession>A0A9P0HIW5</accession>
<dbReference type="SUPFAM" id="SSF52540">
    <property type="entry name" value="P-loop containing nucleoside triphosphate hydrolases"/>
    <property type="match status" value="1"/>
</dbReference>
<organism evidence="10 11">
    <name type="scientific">Nezara viridula</name>
    <name type="common">Southern green stink bug</name>
    <name type="synonym">Cimex viridulus</name>
    <dbReference type="NCBI Taxonomy" id="85310"/>
    <lineage>
        <taxon>Eukaryota</taxon>
        <taxon>Metazoa</taxon>
        <taxon>Ecdysozoa</taxon>
        <taxon>Arthropoda</taxon>
        <taxon>Hexapoda</taxon>
        <taxon>Insecta</taxon>
        <taxon>Pterygota</taxon>
        <taxon>Neoptera</taxon>
        <taxon>Paraneoptera</taxon>
        <taxon>Hemiptera</taxon>
        <taxon>Heteroptera</taxon>
        <taxon>Panheteroptera</taxon>
        <taxon>Pentatomomorpha</taxon>
        <taxon>Pentatomoidea</taxon>
        <taxon>Pentatomidae</taxon>
        <taxon>Pentatominae</taxon>
        <taxon>Nezara</taxon>
    </lineage>
</organism>
<evidence type="ECO:0000256" key="3">
    <source>
        <dbReference type="ARBA" id="ARBA00022741"/>
    </source>
</evidence>
<dbReference type="EMBL" id="OV725081">
    <property type="protein sequence ID" value="CAH1402755.1"/>
    <property type="molecule type" value="Genomic_DNA"/>
</dbReference>
<evidence type="ECO:0000256" key="2">
    <source>
        <dbReference type="ARBA" id="ARBA00022490"/>
    </source>
</evidence>
<keyword evidence="7" id="KW-0505">Motor protein</keyword>
<evidence type="ECO:0000313" key="10">
    <source>
        <dbReference type="EMBL" id="CAH1402755.1"/>
    </source>
</evidence>
<dbReference type="GO" id="GO:0005875">
    <property type="term" value="C:microtubule associated complex"/>
    <property type="evidence" value="ECO:0007669"/>
    <property type="project" value="TreeGrafter"/>
</dbReference>
<proteinExistence type="inferred from homology"/>
<sequence>MDSVKVALRIRPLVNSEINIGCRACIERIPNEPQITIGKGAQMFTFNYVFDENEGQIKIYDEAVKSLIDNLFNGYNVTILAYGQTGSGKTYTMGTNYSGEEELGIIPRAIYDIFNRINTDLENEFKVTVTFVELYNESLYDLLTRKPREQSIVEMREVVGGICIPGLTEIEVNSPNETLNKLKEGSTGRVVGSTAMNAQSSRSHAIFTISVRIVNKNNIVNSKFHLVDLAGSERSKKTGTTGERFKEGVNINKGLLVLGNVISQLCEGNHGYINYRDSKLTRLLQDSLGGNSVTLMIACVSPADYNQDETLSTLRYADRARKIKNKPIVNLDPQLAEISRLRRENEELRLKMIGGNISVCPPEHQCLEEKLTDASKKINELGKVLGNVLTQNTNMFEKTLSIENAESALKIKLNELFKLVTEGMSNNEPHWNDVKTKIAEVQDEQRKLETEICTLDKDTVKQNDEKEDNIEGDVQDDVLSKQQDHILLQAKINNEILILSKNLKWKEELVEQLTDNSSAVSIEELKKQLVELQQEKEELLKQIKNSSQQHAQNSSAKVAESRRKRLQELEAKVATLMKKVVEQERIIKVKEKSEEKIKKLRQEIVEMKQLKVKLIQQMKSENDKFKTFKAQKDREVCQLKNQNIKKQNELKRMEQMHVKQQNVLRRKLEAAAAANKRVMVALERQKAARDKKSKGPSSEKIKERMTEELELLESEYQAQKSLDYLMVDRAALCKELAVIKGSLADKSISDEEKIKLKTDAKQVEHELELRTVEISDLQQKLIDIHQDDPARSYSDIIQSMADAKCALSFLFNITSEKIIESLNKSILLNEVMDQQAEIEQQLDEYKKRLSNFEQYHKQTIKRLEQQCEEKVDGIIKLAVETKEGSLSETFRIDSENPEILKKSFNDIEEENCGLNNNQEVKKSSGVLDETFTFDDNMSLYGSIMNDPSKDPDWREDTPIHKRLQALKFSQSMRKRCSSNDEKCACIDNCADDCKCINSFFSCNKNCPCDLINCLSSKRLKPISRIIDFNCDAPNQSTTFH</sequence>
<dbReference type="PROSITE" id="PS00411">
    <property type="entry name" value="KINESIN_MOTOR_1"/>
    <property type="match status" value="1"/>
</dbReference>
<feature type="domain" description="Kinesin motor" evidence="9">
    <location>
        <begin position="3"/>
        <end position="323"/>
    </location>
</feature>
<evidence type="ECO:0000256" key="4">
    <source>
        <dbReference type="ARBA" id="ARBA00022840"/>
    </source>
</evidence>
<dbReference type="Pfam" id="PF00225">
    <property type="entry name" value="Kinesin"/>
    <property type="match status" value="1"/>
</dbReference>
<gene>
    <name evidence="10" type="ORF">NEZAVI_LOCUS11503</name>
</gene>